<evidence type="ECO:0000313" key="2">
    <source>
        <dbReference type="Proteomes" id="UP000023152"/>
    </source>
</evidence>
<accession>X6MGB9</accession>
<dbReference type="EMBL" id="ASPP01021390">
    <property type="protein sequence ID" value="ETO12447.1"/>
    <property type="molecule type" value="Genomic_DNA"/>
</dbReference>
<dbReference type="Proteomes" id="UP000023152">
    <property type="component" value="Unassembled WGS sequence"/>
</dbReference>
<evidence type="ECO:0000313" key="1">
    <source>
        <dbReference type="EMBL" id="ETO12447.1"/>
    </source>
</evidence>
<organism evidence="1 2">
    <name type="scientific">Reticulomyxa filosa</name>
    <dbReference type="NCBI Taxonomy" id="46433"/>
    <lineage>
        <taxon>Eukaryota</taxon>
        <taxon>Sar</taxon>
        <taxon>Rhizaria</taxon>
        <taxon>Retaria</taxon>
        <taxon>Foraminifera</taxon>
        <taxon>Monothalamids</taxon>
        <taxon>Reticulomyxidae</taxon>
        <taxon>Reticulomyxa</taxon>
    </lineage>
</organism>
<reference evidence="1 2" key="1">
    <citation type="journal article" date="2013" name="Curr. Biol.">
        <title>The Genome of the Foraminiferan Reticulomyxa filosa.</title>
        <authorList>
            <person name="Glockner G."/>
            <person name="Hulsmann N."/>
            <person name="Schleicher M."/>
            <person name="Noegel A.A."/>
            <person name="Eichinger L."/>
            <person name="Gallinger C."/>
            <person name="Pawlowski J."/>
            <person name="Sierra R."/>
            <person name="Euteneuer U."/>
            <person name="Pillet L."/>
            <person name="Moustafa A."/>
            <person name="Platzer M."/>
            <person name="Groth M."/>
            <person name="Szafranski K."/>
            <person name="Schliwa M."/>
        </authorList>
    </citation>
    <scope>NUCLEOTIDE SEQUENCE [LARGE SCALE GENOMIC DNA]</scope>
</reference>
<sequence>MCRTKHCWLKWKAAATRHKMLVLLEERYHKRREQQLVQMHLETWKYEYHLSHASKIVSQRQVRDNVVRCFRHWRNVTCEQQLERKATQFFLQKTVPNAIQFWKWQVIERQKNNERAQQHCRLQLRVKKLRDAVQYWRNGTQYRKNELILTRKIEIRHELNLLQDYWMYWRFEFTVARIGSENNQRHNERTQRIFMEHWKILMLRSKKIQTEVTKVNSIEILLQSICRCCVAGFFLLWKKAAATRKQHKEQIQNVVLTGIEVALNQSALLCKLLPPWSNNFFLILQFEKTKKI</sequence>
<protein>
    <recommendedName>
        <fullName evidence="3">Sfi1 spindle body domain-containing protein</fullName>
    </recommendedName>
</protein>
<proteinExistence type="predicted"/>
<gene>
    <name evidence="1" type="ORF">RFI_24928</name>
</gene>
<dbReference type="AlphaFoldDB" id="X6MGB9"/>
<name>X6MGB9_RETFI</name>
<evidence type="ECO:0008006" key="3">
    <source>
        <dbReference type="Google" id="ProtNLM"/>
    </source>
</evidence>
<keyword evidence="2" id="KW-1185">Reference proteome</keyword>
<comment type="caution">
    <text evidence="1">The sequence shown here is derived from an EMBL/GenBank/DDBJ whole genome shotgun (WGS) entry which is preliminary data.</text>
</comment>